<sequence length="64" mass="6956">MHIPVELQSADNGVSFLLIPCMCSCLSRTTITCAASLASPVLHFIQHLTNYKAIVLSQRLLLAT</sequence>
<reference evidence="1 2" key="1">
    <citation type="submission" date="2005-07" db="EMBL/GenBank/DDBJ databases">
        <authorList>
            <person name="Mural R.J."/>
            <person name="Li P.W."/>
            <person name="Adams M.D."/>
            <person name="Amanatides P.G."/>
            <person name="Baden-Tillson H."/>
            <person name="Barnstead M."/>
            <person name="Chin S.H."/>
            <person name="Dew I."/>
            <person name="Evans C.A."/>
            <person name="Ferriera S."/>
            <person name="Flanigan M."/>
            <person name="Fosler C."/>
            <person name="Glodek A."/>
            <person name="Gu Z."/>
            <person name="Holt R.A."/>
            <person name="Jennings D."/>
            <person name="Kraft C.L."/>
            <person name="Lu F."/>
            <person name="Nguyen T."/>
            <person name="Nusskern D.R."/>
            <person name="Pfannkoch C.M."/>
            <person name="Sitter C."/>
            <person name="Sutton G.G."/>
            <person name="Venter J.C."/>
            <person name="Wang Z."/>
            <person name="Woodage T."/>
            <person name="Zheng X.H."/>
            <person name="Zhong F."/>
        </authorList>
    </citation>
    <scope>NUCLEOTIDE SEQUENCE [LARGE SCALE GENOMIC DNA]</scope>
    <source>
        <strain>BN</strain>
        <strain evidence="2">Sprague-Dawley</strain>
    </source>
</reference>
<evidence type="ECO:0000313" key="1">
    <source>
        <dbReference type="EMBL" id="EDM13804.1"/>
    </source>
</evidence>
<accession>A6J1L5</accession>
<dbReference type="AlphaFoldDB" id="A6J1L5"/>
<dbReference type="Proteomes" id="UP000234681">
    <property type="component" value="Chromosome 12"/>
</dbReference>
<feature type="non-terminal residue" evidence="1">
    <location>
        <position position="64"/>
    </location>
</feature>
<dbReference type="EMBL" id="CH473973">
    <property type="protein sequence ID" value="EDM13804.1"/>
    <property type="molecule type" value="Genomic_DNA"/>
</dbReference>
<proteinExistence type="predicted"/>
<name>A6J1L5_RAT</name>
<protein>
    <submittedName>
        <fullName evidence="1">RCG21812</fullName>
    </submittedName>
</protein>
<evidence type="ECO:0000313" key="2">
    <source>
        <dbReference type="Proteomes" id="UP000234681"/>
    </source>
</evidence>
<organism evidence="1 2">
    <name type="scientific">Rattus norvegicus</name>
    <name type="common">Rat</name>
    <dbReference type="NCBI Taxonomy" id="10116"/>
    <lineage>
        <taxon>Eukaryota</taxon>
        <taxon>Metazoa</taxon>
        <taxon>Chordata</taxon>
        <taxon>Craniata</taxon>
        <taxon>Vertebrata</taxon>
        <taxon>Euteleostomi</taxon>
        <taxon>Mammalia</taxon>
        <taxon>Eutheria</taxon>
        <taxon>Euarchontoglires</taxon>
        <taxon>Glires</taxon>
        <taxon>Rodentia</taxon>
        <taxon>Myomorpha</taxon>
        <taxon>Muroidea</taxon>
        <taxon>Muridae</taxon>
        <taxon>Murinae</taxon>
        <taxon>Rattus</taxon>
    </lineage>
</organism>
<gene>
    <name evidence="1" type="ORF">rCG_21812</name>
</gene>